<evidence type="ECO:0000313" key="2">
    <source>
        <dbReference type="Proteomes" id="UP000229213"/>
    </source>
</evidence>
<accession>A0A2M7YG01</accession>
<sequence length="63" mass="7308">MEGKVCPLFRATIDREDIQKCLKEDCAWWDTHYNCCAILSSAVLLEVLAKREKAQSKIYEEKS</sequence>
<protein>
    <submittedName>
        <fullName evidence="1">Uncharacterized protein</fullName>
    </submittedName>
</protein>
<reference evidence="2" key="1">
    <citation type="submission" date="2017-09" db="EMBL/GenBank/DDBJ databases">
        <title>Depth-based differentiation of microbial function through sediment-hosted aquifers and enrichment of novel symbionts in the deep terrestrial subsurface.</title>
        <authorList>
            <person name="Probst A.J."/>
            <person name="Ladd B."/>
            <person name="Jarett J.K."/>
            <person name="Geller-Mcgrath D.E."/>
            <person name="Sieber C.M.K."/>
            <person name="Emerson J.B."/>
            <person name="Anantharaman K."/>
            <person name="Thomas B.C."/>
            <person name="Malmstrom R."/>
            <person name="Stieglmeier M."/>
            <person name="Klingl A."/>
            <person name="Woyke T."/>
            <person name="Ryan C.M."/>
            <person name="Banfield J.F."/>
        </authorList>
    </citation>
    <scope>NUCLEOTIDE SEQUENCE [LARGE SCALE GENOMIC DNA]</scope>
</reference>
<gene>
    <name evidence="1" type="ORF">CO162_03865</name>
</gene>
<name>A0A2M7YG01_9BACT</name>
<comment type="caution">
    <text evidence="1">The sequence shown here is derived from an EMBL/GenBank/DDBJ whole genome shotgun (WGS) entry which is preliminary data.</text>
</comment>
<dbReference type="AlphaFoldDB" id="A0A2M7YG01"/>
<organism evidence="1 2">
    <name type="scientific">bacterium (Candidatus Ratteibacteria) CG_4_9_14_3_um_filter_41_21</name>
    <dbReference type="NCBI Taxonomy" id="2014289"/>
    <lineage>
        <taxon>Bacteria</taxon>
        <taxon>Candidatus Ratteibacteria</taxon>
    </lineage>
</organism>
<proteinExistence type="predicted"/>
<dbReference type="Proteomes" id="UP000229213">
    <property type="component" value="Unassembled WGS sequence"/>
</dbReference>
<dbReference type="EMBL" id="PFWI01000131">
    <property type="protein sequence ID" value="PJA61900.1"/>
    <property type="molecule type" value="Genomic_DNA"/>
</dbReference>
<evidence type="ECO:0000313" key="1">
    <source>
        <dbReference type="EMBL" id="PJA61900.1"/>
    </source>
</evidence>